<protein>
    <submittedName>
        <fullName evidence="8">Sec63-domain-containing protein</fullName>
    </submittedName>
</protein>
<feature type="compositionally biased region" description="Polar residues" evidence="5">
    <location>
        <begin position="270"/>
        <end position="288"/>
    </location>
</feature>
<dbReference type="GO" id="GO:0003676">
    <property type="term" value="F:nucleic acid binding"/>
    <property type="evidence" value="ECO:0007669"/>
    <property type="project" value="InterPro"/>
</dbReference>
<dbReference type="PIRSF" id="PIRSF039073">
    <property type="entry name" value="BRR2"/>
    <property type="match status" value="1"/>
</dbReference>
<dbReference type="GeneID" id="37040670"/>
<evidence type="ECO:0000256" key="1">
    <source>
        <dbReference type="ARBA" id="ARBA00022741"/>
    </source>
</evidence>
<feature type="region of interest" description="Disordered" evidence="5">
    <location>
        <begin position="187"/>
        <end position="252"/>
    </location>
</feature>
<dbReference type="InterPro" id="IPR036390">
    <property type="entry name" value="WH_DNA-bd_sf"/>
</dbReference>
<evidence type="ECO:0000313" key="9">
    <source>
        <dbReference type="Proteomes" id="UP000245768"/>
    </source>
</evidence>
<dbReference type="InParanoid" id="A0A316YV33"/>
<dbReference type="SMART" id="SM00487">
    <property type="entry name" value="DEXDc"/>
    <property type="match status" value="2"/>
</dbReference>
<reference evidence="8 9" key="1">
    <citation type="journal article" date="2018" name="Mol. Biol. Evol.">
        <title>Broad Genomic Sampling Reveals a Smut Pathogenic Ancestry of the Fungal Clade Ustilaginomycotina.</title>
        <authorList>
            <person name="Kijpornyongpan T."/>
            <person name="Mondo S.J."/>
            <person name="Barry K."/>
            <person name="Sandor L."/>
            <person name="Lee J."/>
            <person name="Lipzen A."/>
            <person name="Pangilinan J."/>
            <person name="LaButti K."/>
            <person name="Hainaut M."/>
            <person name="Henrissat B."/>
            <person name="Grigoriev I.V."/>
            <person name="Spatafora J.W."/>
            <person name="Aime M.C."/>
        </authorList>
    </citation>
    <scope>NUCLEOTIDE SEQUENCE [LARGE SCALE GENOMIC DNA]</scope>
    <source>
        <strain evidence="8 9">MCA 4198</strain>
    </source>
</reference>
<dbReference type="InterPro" id="IPR004179">
    <property type="entry name" value="Sec63-dom"/>
</dbReference>
<dbReference type="InterPro" id="IPR001650">
    <property type="entry name" value="Helicase_C-like"/>
</dbReference>
<dbReference type="InterPro" id="IPR011545">
    <property type="entry name" value="DEAD/DEAH_box_helicase_dom"/>
</dbReference>
<dbReference type="STRING" id="215250.A0A316YV33"/>
<dbReference type="EMBL" id="KZ819635">
    <property type="protein sequence ID" value="PWN91585.1"/>
    <property type="molecule type" value="Genomic_DNA"/>
</dbReference>
<feature type="non-terminal residue" evidence="8">
    <location>
        <position position="1754"/>
    </location>
</feature>
<dbReference type="FunFam" id="3.40.50.300:FF:000062">
    <property type="entry name" value="U5 small nuclear ribonucleoprotein helicase"/>
    <property type="match status" value="1"/>
</dbReference>
<name>A0A316YV33_9BASI</name>
<dbReference type="FunFam" id="1.10.10.10:FF:000024">
    <property type="entry name" value="U5 small nuclear ribonucleoprotein helicase"/>
    <property type="match status" value="1"/>
</dbReference>
<feature type="compositionally biased region" description="Basic residues" evidence="5">
    <location>
        <begin position="224"/>
        <end position="239"/>
    </location>
</feature>
<feature type="domain" description="Helicase ATP-binding" evidence="6">
    <location>
        <begin position="373"/>
        <end position="578"/>
    </location>
</feature>
<proteinExistence type="predicted"/>
<dbReference type="InterPro" id="IPR036388">
    <property type="entry name" value="WH-like_DNA-bd_sf"/>
</dbReference>
<keyword evidence="3" id="KW-0347">Helicase</keyword>
<evidence type="ECO:0000259" key="7">
    <source>
        <dbReference type="PROSITE" id="PS51194"/>
    </source>
</evidence>
<evidence type="ECO:0000256" key="2">
    <source>
        <dbReference type="ARBA" id="ARBA00022801"/>
    </source>
</evidence>
<evidence type="ECO:0000256" key="5">
    <source>
        <dbReference type="SAM" id="MobiDB-lite"/>
    </source>
</evidence>
<accession>A0A316YV33</accession>
<feature type="domain" description="Helicase C-terminal" evidence="7">
    <location>
        <begin position="614"/>
        <end position="818"/>
    </location>
</feature>
<dbReference type="SUPFAM" id="SSF81296">
    <property type="entry name" value="E set domains"/>
    <property type="match status" value="1"/>
</dbReference>
<dbReference type="Gene3D" id="2.60.40.150">
    <property type="entry name" value="C2 domain"/>
    <property type="match status" value="1"/>
</dbReference>
<dbReference type="CDD" id="cd18020">
    <property type="entry name" value="DEXHc_ASCC3_1"/>
    <property type="match status" value="1"/>
</dbReference>
<dbReference type="RefSeq" id="XP_025378783.1">
    <property type="nucleotide sequence ID" value="XM_025518754.1"/>
</dbReference>
<dbReference type="InterPro" id="IPR050474">
    <property type="entry name" value="Hel308_SKI2-like"/>
</dbReference>
<dbReference type="FunFam" id="1.10.3380.10:FF:000001">
    <property type="entry name" value="U5 small nuclear ribonucleoprotein helicase"/>
    <property type="match status" value="1"/>
</dbReference>
<dbReference type="SUPFAM" id="SSF52540">
    <property type="entry name" value="P-loop containing nucleoside triphosphate hydrolases"/>
    <property type="match status" value="4"/>
</dbReference>
<dbReference type="FunFam" id="3.40.50.300:FF:000102">
    <property type="entry name" value="RNA helicase, activating signal cointegrator 1"/>
    <property type="match status" value="1"/>
</dbReference>
<keyword evidence="4" id="KW-0067">ATP-binding</keyword>
<evidence type="ECO:0000256" key="3">
    <source>
        <dbReference type="ARBA" id="ARBA00022806"/>
    </source>
</evidence>
<dbReference type="PROSITE" id="PS51192">
    <property type="entry name" value="HELICASE_ATP_BIND_1"/>
    <property type="match status" value="2"/>
</dbReference>
<feature type="compositionally biased region" description="Polar residues" evidence="5">
    <location>
        <begin position="203"/>
        <end position="215"/>
    </location>
</feature>
<dbReference type="InterPro" id="IPR057842">
    <property type="entry name" value="WH_MER3"/>
</dbReference>
<dbReference type="GO" id="GO:0016787">
    <property type="term" value="F:hydrolase activity"/>
    <property type="evidence" value="ECO:0007669"/>
    <property type="project" value="UniProtKB-KW"/>
</dbReference>
<dbReference type="Pfam" id="PF00271">
    <property type="entry name" value="Helicase_C"/>
    <property type="match status" value="1"/>
</dbReference>
<feature type="domain" description="Helicase ATP-binding" evidence="6">
    <location>
        <begin position="1254"/>
        <end position="1432"/>
    </location>
</feature>
<dbReference type="InterPro" id="IPR014001">
    <property type="entry name" value="Helicase_ATP-bd"/>
</dbReference>
<keyword evidence="2" id="KW-0378">Hydrolase</keyword>
<dbReference type="PANTHER" id="PTHR47961:SF13">
    <property type="entry name" value="ACTIVATING SIGNAL COINTEGRATOR 1 COMPLEX SUBUNIT 3"/>
    <property type="match status" value="1"/>
</dbReference>
<dbReference type="Pfam" id="PF00270">
    <property type="entry name" value="DEAD"/>
    <property type="match status" value="2"/>
</dbReference>
<dbReference type="OrthoDB" id="5575at2759"/>
<evidence type="ECO:0000259" key="6">
    <source>
        <dbReference type="PROSITE" id="PS51192"/>
    </source>
</evidence>
<dbReference type="SUPFAM" id="SSF158702">
    <property type="entry name" value="Sec63 N-terminal domain-like"/>
    <property type="match status" value="1"/>
</dbReference>
<dbReference type="InterPro" id="IPR027417">
    <property type="entry name" value="P-loop_NTPase"/>
</dbReference>
<keyword evidence="1" id="KW-0547">Nucleotide-binding</keyword>
<dbReference type="CDD" id="cd18795">
    <property type="entry name" value="SF2_C_Ski2"/>
    <property type="match status" value="1"/>
</dbReference>
<dbReference type="SUPFAM" id="SSF46785">
    <property type="entry name" value="Winged helix' DNA-binding domain"/>
    <property type="match status" value="1"/>
</dbReference>
<dbReference type="Gene3D" id="1.10.10.10">
    <property type="entry name" value="Winged helix-like DNA-binding domain superfamily/Winged helix DNA-binding domain"/>
    <property type="match status" value="2"/>
</dbReference>
<dbReference type="Gene3D" id="3.40.50.300">
    <property type="entry name" value="P-loop containing nucleotide triphosphate hydrolases"/>
    <property type="match status" value="4"/>
</dbReference>
<dbReference type="InterPro" id="IPR014756">
    <property type="entry name" value="Ig_E-set"/>
</dbReference>
<dbReference type="GO" id="GO:0004386">
    <property type="term" value="F:helicase activity"/>
    <property type="evidence" value="ECO:0007669"/>
    <property type="project" value="UniProtKB-KW"/>
</dbReference>
<dbReference type="SMART" id="SM00973">
    <property type="entry name" value="Sec63"/>
    <property type="match status" value="1"/>
</dbReference>
<dbReference type="PANTHER" id="PTHR47961">
    <property type="entry name" value="DNA POLYMERASE THETA, PUTATIVE (AFU_ORTHOLOGUE AFUA_1G05260)-RELATED"/>
    <property type="match status" value="1"/>
</dbReference>
<dbReference type="Pfam" id="PF02889">
    <property type="entry name" value="Sec63"/>
    <property type="match status" value="1"/>
</dbReference>
<organism evidence="8 9">
    <name type="scientific">Acaromyces ingoldii</name>
    <dbReference type="NCBI Taxonomy" id="215250"/>
    <lineage>
        <taxon>Eukaryota</taxon>
        <taxon>Fungi</taxon>
        <taxon>Dikarya</taxon>
        <taxon>Basidiomycota</taxon>
        <taxon>Ustilaginomycotina</taxon>
        <taxon>Exobasidiomycetes</taxon>
        <taxon>Exobasidiales</taxon>
        <taxon>Cryptobasidiaceae</taxon>
        <taxon>Acaromyces</taxon>
    </lineage>
</organism>
<dbReference type="SMART" id="SM00490">
    <property type="entry name" value="HELICc"/>
    <property type="match status" value="1"/>
</dbReference>
<dbReference type="GO" id="GO:0005524">
    <property type="term" value="F:ATP binding"/>
    <property type="evidence" value="ECO:0007669"/>
    <property type="project" value="UniProtKB-KW"/>
</dbReference>
<dbReference type="PROSITE" id="PS51194">
    <property type="entry name" value="HELICASE_CTER"/>
    <property type="match status" value="1"/>
</dbReference>
<feature type="region of interest" description="Disordered" evidence="5">
    <location>
        <begin position="266"/>
        <end position="291"/>
    </location>
</feature>
<dbReference type="Pfam" id="PF23445">
    <property type="entry name" value="WHD_SNRNP200"/>
    <property type="match status" value="1"/>
</dbReference>
<keyword evidence="9" id="KW-1185">Reference proteome</keyword>
<dbReference type="Gene3D" id="1.10.3380.10">
    <property type="entry name" value="Sec63 N-terminal domain-like domain"/>
    <property type="match status" value="1"/>
</dbReference>
<gene>
    <name evidence="8" type="ORF">FA10DRAFT_228576</name>
</gene>
<sequence>MALSSHLDWLLSSSPGVAPEEEIKGKGQEDVDIDTLYAALLSTSSSERNQAISADSALDLPEDVIQDEVPVQSLWDQLLDAAGQIEASEAEDVDGAAATVRLRAHVDSRYAGDLAIRASMIESVKSALEGARNDEEVSIVLAETLGFDHLDLVRDLVAQRGVVVSDLSAAPSARSFLNGSAGTSTIKTAASSRGHHAEETRSTAKPYTPGSSFVIQTAEDKALAKQRRNEHRRQRRARGQAHASDSDEDEGALPFSLEEMDKMRAEELAASTSRPLFSSQRQTDQGQPQYPHVFSSNTGGGNVLSAFGSRFSLPPGTVRVEESFFEELTIPAPHQVPMRDFERRIPISEMDELAKGAFPGYDSLNRLQSAVYPLGYKTNENLLVCAPTGAGKTDVAMLAVLRCISQYADEVRPAKARAGTVAGTNVAPQSTRFQVRLADFKIIYVAPMKALASEIVRKFSKRLAYLGVKVRELTGDMQLTRKEINETQMIVTTPEKWDVVTRKPTGEGELASKVKLLIIDEVHLLHEDRGAVIETIVARTLRLVESSQSLIRIVGLSATLPNYTDVADFLRVNRYQGLFFFDSSFRPIPLEQHFLGVKGKVGSALSRQNHDKATFEKLSVLLEEGHQVMIFVHARKETVKTASTMREMCKEEGLLELLLRKREEDPESTVAVNTFKRELAASRNREVKELFETGFGIHHAGMLRSDRNLSERMFEAGITRVLCCTSTLAWGVNLPAYAVVIKGTQVYDSGLGRFNDLSILDVLQIFGRAGRPQFEKKGVGYIVTTHDKLSHYVDAVTSQHPIESKFKTGLYDALNAEVALGSVSSINDGVAWLSYTYLFTRMRRNPLAYGMTHDEVVEDPQLGLRRVHEIKTAAKHLVACKMLEMTEDGGKLTITDLGRVAAKYYVSYKTIEIFNEKLRCNMSEADALAVLSMATDFEQILPRDNEVQELKRLEQKAPCEVKGACETSAGKTSVLLQAFISREYIDDFALVSDAGYVAQNAGRIIRALFEIALARKWSPVTSALMGMTKAVERRMWPFDHPLSPTQSNLTPELVTKLKRYADDVPVPELAKMSAAAIGDLCKANEREGRAIGDAARSFPSLSIQWALKPVAHDLLQINVEVGKDFAWDDRKSGSMEPFYIWVESDDGQDILKHTRVLVHPSTTTQTVTFVIDVPEAMPAGVTIRWASDRWIGSEDEVWVPFKHVSMPRHAPASTRLLDLPLLSTETCLDSLSTVARSYANDFRALNAVQTQAFHSFMHSSANILFSAPPASGKSTLAEMAIWRTVRIASEAKGNTSHGLTLVLHPDHHQALWNFDRFNQRAASTPDVQCKLARSVADFASVKAKTQVIFTSPYLALKASLDGLISQERLRLVIAEDLHLIDATYELALMRLRRMVQHNRRQSSDARLIGTTASLSDASTLAEALDVDEDKGYYAFEPTQRPSPLRLTLHTFDLAHSATLLKAMVKPAYDRLSALAKQQQAIVFVPSRAQCAITARDLIRQSASELQTRAFLGGEGGDEDTTLPLLETRLGQLKDANLVEPLLNGVGIIVETMSSSDRRLVSELFEAGTIRLLVVSRESVWSLHPALSRRVDLAVVMGAQYTAMQEGARRTVNYSTVELLRMSSMATGPSASTSILAASSPPECLILCQTDQASLLRRSIGDEGVFLESDLLVSSQSSSASSSSTVLSYSLLCDFAHGRIASKVDVIKMLQWSFLVKAMRRNPTFYGCRSGQEEGVDCALSDLVDATLDRLSRMG</sequence>
<dbReference type="InterPro" id="IPR035892">
    <property type="entry name" value="C2_domain_sf"/>
</dbReference>
<evidence type="ECO:0000313" key="8">
    <source>
        <dbReference type="EMBL" id="PWN91585.1"/>
    </source>
</evidence>
<evidence type="ECO:0000256" key="4">
    <source>
        <dbReference type="ARBA" id="ARBA00022840"/>
    </source>
</evidence>
<dbReference type="Proteomes" id="UP000245768">
    <property type="component" value="Unassembled WGS sequence"/>
</dbReference>